<dbReference type="CDD" id="cd07906">
    <property type="entry name" value="Adenylation_DNA_ligase_LigD_LigC"/>
    <property type="match status" value="1"/>
</dbReference>
<evidence type="ECO:0000259" key="22">
    <source>
        <dbReference type="PROSITE" id="PS50160"/>
    </source>
</evidence>
<evidence type="ECO:0000256" key="15">
    <source>
        <dbReference type="ARBA" id="ARBA00023172"/>
    </source>
</evidence>
<evidence type="ECO:0000256" key="1">
    <source>
        <dbReference type="ARBA" id="ARBA00001936"/>
    </source>
</evidence>
<feature type="region of interest" description="Disordered" evidence="21">
    <location>
        <begin position="576"/>
        <end position="608"/>
    </location>
</feature>
<evidence type="ECO:0000256" key="10">
    <source>
        <dbReference type="ARBA" id="ARBA00022801"/>
    </source>
</evidence>
<keyword evidence="8" id="KW-0547">Nucleotide-binding</keyword>
<evidence type="ECO:0000256" key="13">
    <source>
        <dbReference type="ARBA" id="ARBA00022932"/>
    </source>
</evidence>
<evidence type="ECO:0000256" key="2">
    <source>
        <dbReference type="ARBA" id="ARBA00012727"/>
    </source>
</evidence>
<sequence length="895" mass="97787">MARSAQSLKTSKPAKGPAEALPLSRYWAKRDFAVTAEPRGETPTRRSPVAGARAAQPATELSFVIQKHAASRLHYDFRLELDGVLVSWAVPKGPSYDPLDKRMAIHVEDHPLSYATFEGTIPPGQYGAGKVIVWDRGTWEPVGDPRKGLAAGKLLFHMHGEKLQGLWELVKIAKGGERQEPWILFKKRDEFARPKTEYDVVSALPDSVLHGTAGAKSTRHAPPKPVPPHKAPRRTTATPAAAREDSASMPLAAARATLPARLAPQLATLAGSLPDGEWIFEIKFDGYRIMARFDKGRVQLLTRGGHDWSDRMPTLVRELEALGLESGFLDGEIVVMGANGLPDFNALQNAFDKGLGAERIVYFVFDVPFLGGYDLRQVPQRDRRAVLRELMANHKGEHVRFSEDFEADAASILTSACRMNLEGVMAKRADAPYTSQRTESWLKLKCKLRQEFVVCGYTLRSDGAAQVGSLLLGVHGDGGKLLPAGSVGTGWSSQEASDLLKRVTPLRRAKPPFDTAPGKPGRWSRRSAAAEIWVEPKLVAEVTFAEWTRDGQVRHASFLSLRSDKPARAIVREEAKAFADEGGGRSGSRASKGRTSEGPNAVSGVEVSNPERVIDPSTGLTKLDLVRYYESVADFILPHLKGRPVSLVRGPEGVGGQLFFQKHGEKIGIPGITDLDANLWPGHASLLEVANAKALVGAAQMNVIEFHTWNSRKAKIDQPDRMIFDLDPGEGTSWGHVQEAAVLVRTLLTELGLQAWLKTSGGKGLHVVVPIAPRVDYETVKEFSKAIVVHLARTIPSRFVAKSGPSNRVGKLFVDYLRNGHGATTAAAFSARARPGLGVSMPTSWEQLATIKSGSDWTIATAREYLSFQTDDPWSEYWACRQGLAAAMKLLGFRR</sequence>
<proteinExistence type="predicted"/>
<evidence type="ECO:0000256" key="5">
    <source>
        <dbReference type="ARBA" id="ARBA00022695"/>
    </source>
</evidence>
<dbReference type="GO" id="GO:0003910">
    <property type="term" value="F:DNA ligase (ATP) activity"/>
    <property type="evidence" value="ECO:0007669"/>
    <property type="project" value="UniProtKB-EC"/>
</dbReference>
<dbReference type="InterPro" id="IPR052171">
    <property type="entry name" value="NHEJ_LigD"/>
</dbReference>
<accession>A0A2W5QTT2</accession>
<feature type="region of interest" description="Disordered" evidence="21">
    <location>
        <begin position="1"/>
        <end position="22"/>
    </location>
</feature>
<dbReference type="GO" id="GO:0003677">
    <property type="term" value="F:DNA binding"/>
    <property type="evidence" value="ECO:0007669"/>
    <property type="project" value="UniProtKB-KW"/>
</dbReference>
<dbReference type="EMBL" id="QFPP01000002">
    <property type="protein sequence ID" value="PZQ78355.1"/>
    <property type="molecule type" value="Genomic_DNA"/>
</dbReference>
<dbReference type="InterPro" id="IPR012310">
    <property type="entry name" value="DNA_ligase_ATP-dep_cent"/>
</dbReference>
<evidence type="ECO:0000256" key="9">
    <source>
        <dbReference type="ARBA" id="ARBA00022763"/>
    </source>
</evidence>
<keyword evidence="6" id="KW-0540">Nuclease</keyword>
<evidence type="ECO:0000256" key="3">
    <source>
        <dbReference type="ARBA" id="ARBA00022598"/>
    </source>
</evidence>
<dbReference type="Pfam" id="PF21686">
    <property type="entry name" value="LigD_Prim-Pol"/>
    <property type="match status" value="1"/>
</dbReference>
<feature type="compositionally biased region" description="Polar residues" evidence="21">
    <location>
        <begin position="1"/>
        <end position="10"/>
    </location>
</feature>
<feature type="domain" description="ATP-dependent DNA ligase family profile" evidence="22">
    <location>
        <begin position="362"/>
        <end position="480"/>
    </location>
</feature>
<dbReference type="GO" id="GO:0004527">
    <property type="term" value="F:exonuclease activity"/>
    <property type="evidence" value="ECO:0007669"/>
    <property type="project" value="UniProtKB-KW"/>
</dbReference>
<dbReference type="GO" id="GO:0006281">
    <property type="term" value="P:DNA repair"/>
    <property type="evidence" value="ECO:0007669"/>
    <property type="project" value="UniProtKB-KW"/>
</dbReference>
<dbReference type="GO" id="GO:0046872">
    <property type="term" value="F:metal ion binding"/>
    <property type="evidence" value="ECO:0007669"/>
    <property type="project" value="UniProtKB-KW"/>
</dbReference>
<evidence type="ECO:0000256" key="4">
    <source>
        <dbReference type="ARBA" id="ARBA00022679"/>
    </source>
</evidence>
<keyword evidence="18" id="KW-0511">Multifunctional enzyme</keyword>
<organism evidence="23 24">
    <name type="scientific">Variovorax paradoxus</name>
    <dbReference type="NCBI Taxonomy" id="34073"/>
    <lineage>
        <taxon>Bacteria</taxon>
        <taxon>Pseudomonadati</taxon>
        <taxon>Pseudomonadota</taxon>
        <taxon>Betaproteobacteria</taxon>
        <taxon>Burkholderiales</taxon>
        <taxon>Comamonadaceae</taxon>
        <taxon>Variovorax</taxon>
    </lineage>
</organism>
<feature type="region of interest" description="Disordered" evidence="21">
    <location>
        <begin position="211"/>
        <end position="246"/>
    </location>
</feature>
<evidence type="ECO:0000256" key="8">
    <source>
        <dbReference type="ARBA" id="ARBA00022741"/>
    </source>
</evidence>
<dbReference type="SUPFAM" id="SSF50249">
    <property type="entry name" value="Nucleic acid-binding proteins"/>
    <property type="match status" value="1"/>
</dbReference>
<dbReference type="PANTHER" id="PTHR42705:SF2">
    <property type="entry name" value="BIFUNCTIONAL NON-HOMOLOGOUS END JOINING PROTEIN LIGD"/>
    <property type="match status" value="1"/>
</dbReference>
<dbReference type="Gene3D" id="3.90.920.10">
    <property type="entry name" value="DNA primase, PRIM domain"/>
    <property type="match status" value="1"/>
</dbReference>
<keyword evidence="4" id="KW-0808">Transferase</keyword>
<dbReference type="InterPro" id="IPR014146">
    <property type="entry name" value="LigD_ligase_dom"/>
</dbReference>
<evidence type="ECO:0000313" key="24">
    <source>
        <dbReference type="Proteomes" id="UP000249135"/>
    </source>
</evidence>
<evidence type="ECO:0000256" key="12">
    <source>
        <dbReference type="ARBA" id="ARBA00022840"/>
    </source>
</evidence>
<dbReference type="NCBIfam" id="TIGR02776">
    <property type="entry name" value="NHEJ_ligase_prk"/>
    <property type="match status" value="1"/>
</dbReference>
<keyword evidence="15" id="KW-0233">DNA recombination</keyword>
<reference evidence="23 24" key="1">
    <citation type="submission" date="2017-08" db="EMBL/GenBank/DDBJ databases">
        <title>Infants hospitalized years apart are colonized by the same room-sourced microbial strains.</title>
        <authorList>
            <person name="Brooks B."/>
            <person name="Olm M.R."/>
            <person name="Firek B.A."/>
            <person name="Baker R."/>
            <person name="Thomas B.C."/>
            <person name="Morowitz M.J."/>
            <person name="Banfield J.F."/>
        </authorList>
    </citation>
    <scope>NUCLEOTIDE SEQUENCE [LARGE SCALE GENOMIC DNA]</scope>
    <source>
        <strain evidence="23">S2_005_003_R2_41</strain>
    </source>
</reference>
<evidence type="ECO:0000256" key="19">
    <source>
        <dbReference type="ARBA" id="ARBA00029943"/>
    </source>
</evidence>
<evidence type="ECO:0000256" key="7">
    <source>
        <dbReference type="ARBA" id="ARBA00022723"/>
    </source>
</evidence>
<evidence type="ECO:0000256" key="17">
    <source>
        <dbReference type="ARBA" id="ARBA00023211"/>
    </source>
</evidence>
<dbReference type="AlphaFoldDB" id="A0A2W5QTT2"/>
<evidence type="ECO:0000256" key="11">
    <source>
        <dbReference type="ARBA" id="ARBA00022839"/>
    </source>
</evidence>
<keyword evidence="13" id="KW-0239">DNA-directed DNA polymerase</keyword>
<dbReference type="PANTHER" id="PTHR42705">
    <property type="entry name" value="BIFUNCTIONAL NON-HOMOLOGOUS END JOINING PROTEIN LIGD"/>
    <property type="match status" value="1"/>
</dbReference>
<dbReference type="InterPro" id="IPR012309">
    <property type="entry name" value="DNA_ligase_ATP-dep_C"/>
</dbReference>
<comment type="catalytic activity">
    <reaction evidence="20">
        <text>ATP + (deoxyribonucleotide)n-3'-hydroxyl + 5'-phospho-(deoxyribonucleotide)m = (deoxyribonucleotide)n+m + AMP + diphosphate.</text>
        <dbReference type="EC" id="6.5.1.1"/>
    </reaction>
</comment>
<keyword evidence="3 23" id="KW-0436">Ligase</keyword>
<evidence type="ECO:0000256" key="16">
    <source>
        <dbReference type="ARBA" id="ARBA00023204"/>
    </source>
</evidence>
<dbReference type="Pfam" id="PF13298">
    <property type="entry name" value="LigD_N"/>
    <property type="match status" value="1"/>
</dbReference>
<evidence type="ECO:0000256" key="21">
    <source>
        <dbReference type="SAM" id="MobiDB-lite"/>
    </source>
</evidence>
<dbReference type="EC" id="6.5.1.1" evidence="2"/>
<dbReference type="GO" id="GO:0003887">
    <property type="term" value="F:DNA-directed DNA polymerase activity"/>
    <property type="evidence" value="ECO:0007669"/>
    <property type="project" value="UniProtKB-KW"/>
</dbReference>
<comment type="caution">
    <text evidence="23">The sequence shown here is derived from an EMBL/GenBank/DDBJ whole genome shotgun (WGS) entry which is preliminary data.</text>
</comment>
<dbReference type="InterPro" id="IPR033651">
    <property type="entry name" value="PaeLigD_Pol-like"/>
</dbReference>
<dbReference type="NCBIfam" id="TIGR02777">
    <property type="entry name" value="LigD_PE_dom"/>
    <property type="match status" value="1"/>
</dbReference>
<dbReference type="SUPFAM" id="SSF56091">
    <property type="entry name" value="DNA ligase/mRNA capping enzyme, catalytic domain"/>
    <property type="match status" value="1"/>
</dbReference>
<dbReference type="PROSITE" id="PS50160">
    <property type="entry name" value="DNA_LIGASE_A3"/>
    <property type="match status" value="1"/>
</dbReference>
<dbReference type="CDD" id="cd04862">
    <property type="entry name" value="PaeLigD_Pol_like"/>
    <property type="match status" value="1"/>
</dbReference>
<dbReference type="InterPro" id="IPR014143">
    <property type="entry name" value="NHEJ_ligase_prk"/>
</dbReference>
<dbReference type="Gene3D" id="2.40.50.140">
    <property type="entry name" value="Nucleic acid-binding proteins"/>
    <property type="match status" value="1"/>
</dbReference>
<dbReference type="Pfam" id="PF04679">
    <property type="entry name" value="DNA_ligase_A_C"/>
    <property type="match status" value="1"/>
</dbReference>
<dbReference type="GO" id="GO:0006310">
    <property type="term" value="P:DNA recombination"/>
    <property type="evidence" value="ECO:0007669"/>
    <property type="project" value="UniProtKB-KW"/>
</dbReference>
<gene>
    <name evidence="23" type="primary">ligD</name>
    <name evidence="23" type="ORF">DI563_00730</name>
</gene>
<comment type="cofactor">
    <cofactor evidence="1">
        <name>Mn(2+)</name>
        <dbReference type="ChEBI" id="CHEBI:29035"/>
    </cofactor>
</comment>
<keyword evidence="5" id="KW-0548">Nucleotidyltransferase</keyword>
<dbReference type="NCBIfam" id="TIGR02779">
    <property type="entry name" value="NHEJ_ligase_lig"/>
    <property type="match status" value="1"/>
</dbReference>
<dbReference type="Proteomes" id="UP000249135">
    <property type="component" value="Unassembled WGS sequence"/>
</dbReference>
<name>A0A2W5QTT2_VARPD</name>
<dbReference type="InterPro" id="IPR012340">
    <property type="entry name" value="NA-bd_OB-fold"/>
</dbReference>
<dbReference type="Gene3D" id="3.30.470.30">
    <property type="entry name" value="DNA ligase/mRNA capping enzyme"/>
    <property type="match status" value="1"/>
</dbReference>
<dbReference type="NCBIfam" id="TIGR02778">
    <property type="entry name" value="ligD_pol"/>
    <property type="match status" value="1"/>
</dbReference>
<protein>
    <recommendedName>
        <fullName evidence="2">DNA ligase (ATP)</fullName>
        <ecNumber evidence="2">6.5.1.1</ecNumber>
    </recommendedName>
    <alternativeName>
        <fullName evidence="19">NHEJ DNA polymerase</fullName>
    </alternativeName>
</protein>
<dbReference type="PROSITE" id="PS00333">
    <property type="entry name" value="DNA_LIGASE_A2"/>
    <property type="match status" value="1"/>
</dbReference>
<keyword evidence="10" id="KW-0378">Hydrolase</keyword>
<dbReference type="InterPro" id="IPR014145">
    <property type="entry name" value="LigD_pol_dom"/>
</dbReference>
<keyword evidence="11" id="KW-0269">Exonuclease</keyword>
<dbReference type="Pfam" id="PF01068">
    <property type="entry name" value="DNA_ligase_A_M"/>
    <property type="match status" value="1"/>
</dbReference>
<evidence type="ECO:0000256" key="6">
    <source>
        <dbReference type="ARBA" id="ARBA00022722"/>
    </source>
</evidence>
<dbReference type="InterPro" id="IPR014144">
    <property type="entry name" value="LigD_PE_domain"/>
</dbReference>
<evidence type="ECO:0000256" key="20">
    <source>
        <dbReference type="ARBA" id="ARBA00034003"/>
    </source>
</evidence>
<dbReference type="GO" id="GO:0005524">
    <property type="term" value="F:ATP binding"/>
    <property type="evidence" value="ECO:0007669"/>
    <property type="project" value="UniProtKB-KW"/>
</dbReference>
<keyword evidence="14" id="KW-0238">DNA-binding</keyword>
<dbReference type="Gene3D" id="3.30.1490.70">
    <property type="match status" value="1"/>
</dbReference>
<dbReference type="InterPro" id="IPR016059">
    <property type="entry name" value="DNA_ligase_ATP-dep_CS"/>
</dbReference>
<keyword evidence="12" id="KW-0067">ATP-binding</keyword>
<keyword evidence="9" id="KW-0227">DNA damage</keyword>
<evidence type="ECO:0000256" key="18">
    <source>
        <dbReference type="ARBA" id="ARBA00023268"/>
    </source>
</evidence>
<keyword evidence="17" id="KW-0464">Manganese</keyword>
<keyword evidence="7" id="KW-0479">Metal-binding</keyword>
<evidence type="ECO:0000256" key="14">
    <source>
        <dbReference type="ARBA" id="ARBA00023125"/>
    </source>
</evidence>
<dbReference type="NCBIfam" id="NF004628">
    <property type="entry name" value="PRK05972.1"/>
    <property type="match status" value="1"/>
</dbReference>
<keyword evidence="16" id="KW-0234">DNA repair</keyword>
<dbReference type="CDD" id="cd07971">
    <property type="entry name" value="OBF_DNA_ligase_LigD"/>
    <property type="match status" value="1"/>
</dbReference>
<evidence type="ECO:0000313" key="23">
    <source>
        <dbReference type="EMBL" id="PZQ78355.1"/>
    </source>
</evidence>